<evidence type="ECO:0000313" key="1">
    <source>
        <dbReference type="EMBL" id="KKQ36838.1"/>
    </source>
</evidence>
<gene>
    <name evidence="1" type="ORF">US54_C0053G0004</name>
</gene>
<accession>A0A0G0H0T2</accession>
<sequence length="413" mass="45699">MREEVQKWFSLKQFAPTLPNIVANANAAFWDFIGAELSRGQTIEEAAVQWRSSELNITGEIPVTSLNQHPPAMGTDSLASSQIQRTAHSGGITLEAQPPKIADNSTLQVPLIIENYTLSPYTMTAKLIDSSGAVRKHIGSIPILVSPSAARPVTATLNIDPSALGVYTGTLELVDQNGFQYQIDFDTRRDPNPNQLVIPPGSLQPTYSSYDFDPDGFNLLIPTDQLPDGNYTAEFIAQDDVVTRRDFSIPYHGILELHSSKPRHILQIRDEAGNIVHSDFYSALPEDDTVIDAMARDPLQISTVYTGTVFFTNRIDRDIYKLPLDSKGISIALNTDPSYKYWNIHLAAYDQNGKSLGIFGNIESGDSKLFAFPQNSAYVELFYGSGLAGKESPQYSFELNDEKKKVFLPSLMR</sequence>
<dbReference type="STRING" id="1618481.US54_C0053G0004"/>
<dbReference type="Proteomes" id="UP000034471">
    <property type="component" value="Unassembled WGS sequence"/>
</dbReference>
<organism evidence="1 2">
    <name type="scientific">Candidatus Roizmanbacteria bacterium GW2011_GWA2_37_7</name>
    <dbReference type="NCBI Taxonomy" id="1618481"/>
    <lineage>
        <taxon>Bacteria</taxon>
        <taxon>Candidatus Roizmaniibacteriota</taxon>
    </lineage>
</organism>
<dbReference type="AlphaFoldDB" id="A0A0G0H0T2"/>
<proteinExistence type="predicted"/>
<comment type="caution">
    <text evidence="1">The sequence shown here is derived from an EMBL/GenBank/DDBJ whole genome shotgun (WGS) entry which is preliminary data.</text>
</comment>
<name>A0A0G0H0T2_9BACT</name>
<dbReference type="EMBL" id="LBTJ01000053">
    <property type="protein sequence ID" value="KKQ36838.1"/>
    <property type="molecule type" value="Genomic_DNA"/>
</dbReference>
<protein>
    <submittedName>
        <fullName evidence="1">Uncharacterized protein</fullName>
    </submittedName>
</protein>
<evidence type="ECO:0000313" key="2">
    <source>
        <dbReference type="Proteomes" id="UP000034471"/>
    </source>
</evidence>
<reference evidence="1 2" key="1">
    <citation type="journal article" date="2015" name="Nature">
        <title>rRNA introns, odd ribosomes, and small enigmatic genomes across a large radiation of phyla.</title>
        <authorList>
            <person name="Brown C.T."/>
            <person name="Hug L.A."/>
            <person name="Thomas B.C."/>
            <person name="Sharon I."/>
            <person name="Castelle C.J."/>
            <person name="Singh A."/>
            <person name="Wilkins M.J."/>
            <person name="Williams K.H."/>
            <person name="Banfield J.F."/>
        </authorList>
    </citation>
    <scope>NUCLEOTIDE SEQUENCE [LARGE SCALE GENOMIC DNA]</scope>
</reference>